<dbReference type="Proteomes" id="UP000325081">
    <property type="component" value="Unassembled WGS sequence"/>
</dbReference>
<evidence type="ECO:0000256" key="1">
    <source>
        <dbReference type="SAM" id="MobiDB-lite"/>
    </source>
</evidence>
<evidence type="ECO:0000313" key="2">
    <source>
        <dbReference type="EMBL" id="GER27771.1"/>
    </source>
</evidence>
<dbReference type="AlphaFoldDB" id="A0A5A7P583"/>
<feature type="compositionally biased region" description="Basic residues" evidence="1">
    <location>
        <begin position="43"/>
        <end position="52"/>
    </location>
</feature>
<accession>A0A5A7P583</accession>
<comment type="caution">
    <text evidence="2">The sequence shown here is derived from an EMBL/GenBank/DDBJ whole genome shotgun (WGS) entry which is preliminary data.</text>
</comment>
<organism evidence="2 3">
    <name type="scientific">Striga asiatica</name>
    <name type="common">Asiatic witchweed</name>
    <name type="synonym">Buchnera asiatica</name>
    <dbReference type="NCBI Taxonomy" id="4170"/>
    <lineage>
        <taxon>Eukaryota</taxon>
        <taxon>Viridiplantae</taxon>
        <taxon>Streptophyta</taxon>
        <taxon>Embryophyta</taxon>
        <taxon>Tracheophyta</taxon>
        <taxon>Spermatophyta</taxon>
        <taxon>Magnoliopsida</taxon>
        <taxon>eudicotyledons</taxon>
        <taxon>Gunneridae</taxon>
        <taxon>Pentapetalae</taxon>
        <taxon>asterids</taxon>
        <taxon>lamiids</taxon>
        <taxon>Lamiales</taxon>
        <taxon>Orobanchaceae</taxon>
        <taxon>Buchnereae</taxon>
        <taxon>Striga</taxon>
    </lineage>
</organism>
<name>A0A5A7P583_STRAF</name>
<gene>
    <name evidence="2" type="ORF">STAS_03517</name>
</gene>
<dbReference type="EMBL" id="BKCP01002224">
    <property type="protein sequence ID" value="GER27771.1"/>
    <property type="molecule type" value="Genomic_DNA"/>
</dbReference>
<evidence type="ECO:0000313" key="3">
    <source>
        <dbReference type="Proteomes" id="UP000325081"/>
    </source>
</evidence>
<reference evidence="3" key="1">
    <citation type="journal article" date="2019" name="Curr. Biol.">
        <title>Genome Sequence of Striga asiatica Provides Insight into the Evolution of Plant Parasitism.</title>
        <authorList>
            <person name="Yoshida S."/>
            <person name="Kim S."/>
            <person name="Wafula E.K."/>
            <person name="Tanskanen J."/>
            <person name="Kim Y.M."/>
            <person name="Honaas L."/>
            <person name="Yang Z."/>
            <person name="Spallek T."/>
            <person name="Conn C.E."/>
            <person name="Ichihashi Y."/>
            <person name="Cheong K."/>
            <person name="Cui S."/>
            <person name="Der J.P."/>
            <person name="Gundlach H."/>
            <person name="Jiao Y."/>
            <person name="Hori C."/>
            <person name="Ishida J.K."/>
            <person name="Kasahara H."/>
            <person name="Kiba T."/>
            <person name="Kim M.S."/>
            <person name="Koo N."/>
            <person name="Laohavisit A."/>
            <person name="Lee Y.H."/>
            <person name="Lumba S."/>
            <person name="McCourt P."/>
            <person name="Mortimer J.C."/>
            <person name="Mutuku J.M."/>
            <person name="Nomura T."/>
            <person name="Sasaki-Sekimoto Y."/>
            <person name="Seto Y."/>
            <person name="Wang Y."/>
            <person name="Wakatake T."/>
            <person name="Sakakibara H."/>
            <person name="Demura T."/>
            <person name="Yamaguchi S."/>
            <person name="Yoneyama K."/>
            <person name="Manabe R.I."/>
            <person name="Nelson D.C."/>
            <person name="Schulman A.H."/>
            <person name="Timko M.P."/>
            <person name="dePamphilis C.W."/>
            <person name="Choi D."/>
            <person name="Shirasu K."/>
        </authorList>
    </citation>
    <scope>NUCLEOTIDE SEQUENCE [LARGE SCALE GENOMIC DNA]</scope>
    <source>
        <strain evidence="3">cv. UVA1</strain>
    </source>
</reference>
<feature type="compositionally biased region" description="Basic and acidic residues" evidence="1">
    <location>
        <begin position="9"/>
        <end position="42"/>
    </location>
</feature>
<sequence>MATVATGEGDDHRSSSHPERKSRLPPETRRIRDEERAAEGYRRSKPRFRRGRQTPEQLGRAADLGLSPPLTWCFPSYLVGHGGVGGDSSACGRHRRCELQPVSSGCGQGRGRAWLFPYYFLSWYWIGKFFRCGGSLVRLSGFKTLASCSERTAAHAAAASVSGELLRRSRRLFAGWSKLEKEEDVAKNMVADDFLACIGDMELDGRRPTAAVPPEEADGR</sequence>
<proteinExistence type="predicted"/>
<feature type="region of interest" description="Disordered" evidence="1">
    <location>
        <begin position="1"/>
        <end position="62"/>
    </location>
</feature>
<keyword evidence="3" id="KW-1185">Reference proteome</keyword>
<protein>
    <submittedName>
        <fullName evidence="2">Arginine/serine-rich splicing factor 35</fullName>
    </submittedName>
</protein>